<gene>
    <name evidence="2" type="ORF">FSP39_014935</name>
</gene>
<keyword evidence="3" id="KW-1185">Reference proteome</keyword>
<dbReference type="InterPro" id="IPR001304">
    <property type="entry name" value="C-type_lectin-like"/>
</dbReference>
<dbReference type="Pfam" id="PF00059">
    <property type="entry name" value="Lectin_C"/>
    <property type="match status" value="1"/>
</dbReference>
<dbReference type="Gene3D" id="3.10.100.10">
    <property type="entry name" value="Mannose-Binding Protein A, subunit A"/>
    <property type="match status" value="1"/>
</dbReference>
<dbReference type="AlphaFoldDB" id="A0AA88YU07"/>
<dbReference type="CDD" id="cd00037">
    <property type="entry name" value="CLECT"/>
    <property type="match status" value="1"/>
</dbReference>
<accession>A0AA88YU07</accession>
<proteinExistence type="predicted"/>
<evidence type="ECO:0000313" key="3">
    <source>
        <dbReference type="Proteomes" id="UP001186944"/>
    </source>
</evidence>
<dbReference type="PROSITE" id="PS50041">
    <property type="entry name" value="C_TYPE_LECTIN_2"/>
    <property type="match status" value="1"/>
</dbReference>
<sequence>YLLIIKGHSSAVGVSAYKSTGSWLWTDGSTVDAAVFGPGEPTNNAGEECGLLAAATGFQLNDALCSNPRSFLCDRTIYK</sequence>
<feature type="domain" description="C-type lectin" evidence="1">
    <location>
        <begin position="12"/>
        <end position="74"/>
    </location>
</feature>
<dbReference type="Proteomes" id="UP001186944">
    <property type="component" value="Unassembled WGS sequence"/>
</dbReference>
<organism evidence="2 3">
    <name type="scientific">Pinctada imbricata</name>
    <name type="common">Atlantic pearl-oyster</name>
    <name type="synonym">Pinctada martensii</name>
    <dbReference type="NCBI Taxonomy" id="66713"/>
    <lineage>
        <taxon>Eukaryota</taxon>
        <taxon>Metazoa</taxon>
        <taxon>Spiralia</taxon>
        <taxon>Lophotrochozoa</taxon>
        <taxon>Mollusca</taxon>
        <taxon>Bivalvia</taxon>
        <taxon>Autobranchia</taxon>
        <taxon>Pteriomorphia</taxon>
        <taxon>Pterioida</taxon>
        <taxon>Pterioidea</taxon>
        <taxon>Pteriidae</taxon>
        <taxon>Pinctada</taxon>
    </lineage>
</organism>
<evidence type="ECO:0000259" key="1">
    <source>
        <dbReference type="PROSITE" id="PS50041"/>
    </source>
</evidence>
<name>A0AA88YU07_PINIB</name>
<feature type="non-terminal residue" evidence="2">
    <location>
        <position position="1"/>
    </location>
</feature>
<protein>
    <recommendedName>
        <fullName evidence="1">C-type lectin domain-containing protein</fullName>
    </recommendedName>
</protein>
<reference evidence="2" key="1">
    <citation type="submission" date="2019-08" db="EMBL/GenBank/DDBJ databases">
        <title>The improved chromosome-level genome for the pearl oyster Pinctada fucata martensii using PacBio sequencing and Hi-C.</title>
        <authorList>
            <person name="Zheng Z."/>
        </authorList>
    </citation>
    <scope>NUCLEOTIDE SEQUENCE</scope>
    <source>
        <strain evidence="2">ZZ-2019</strain>
        <tissue evidence="2">Adductor muscle</tissue>
    </source>
</reference>
<dbReference type="InterPro" id="IPR016187">
    <property type="entry name" value="CTDL_fold"/>
</dbReference>
<dbReference type="InterPro" id="IPR016186">
    <property type="entry name" value="C-type_lectin-like/link_sf"/>
</dbReference>
<evidence type="ECO:0000313" key="2">
    <source>
        <dbReference type="EMBL" id="KAK3107451.1"/>
    </source>
</evidence>
<dbReference type="EMBL" id="VSWD01000002">
    <property type="protein sequence ID" value="KAK3107451.1"/>
    <property type="molecule type" value="Genomic_DNA"/>
</dbReference>
<dbReference type="SUPFAM" id="SSF56436">
    <property type="entry name" value="C-type lectin-like"/>
    <property type="match status" value="1"/>
</dbReference>
<comment type="caution">
    <text evidence="2">The sequence shown here is derived from an EMBL/GenBank/DDBJ whole genome shotgun (WGS) entry which is preliminary data.</text>
</comment>